<evidence type="ECO:0000313" key="2">
    <source>
        <dbReference type="EMBL" id="KAJ9609398.1"/>
    </source>
</evidence>
<protein>
    <submittedName>
        <fullName evidence="2">Uncharacterized protein</fullName>
    </submittedName>
</protein>
<dbReference type="EMBL" id="JAPDRK010000008">
    <property type="protein sequence ID" value="KAJ9609398.1"/>
    <property type="molecule type" value="Genomic_DNA"/>
</dbReference>
<gene>
    <name evidence="2" type="ORF">H2200_005725</name>
</gene>
<dbReference type="AlphaFoldDB" id="A0AA38X9P8"/>
<feature type="region of interest" description="Disordered" evidence="1">
    <location>
        <begin position="25"/>
        <end position="75"/>
    </location>
</feature>
<evidence type="ECO:0000313" key="3">
    <source>
        <dbReference type="Proteomes" id="UP001172673"/>
    </source>
</evidence>
<reference evidence="2" key="1">
    <citation type="submission" date="2022-10" db="EMBL/GenBank/DDBJ databases">
        <title>Culturing micro-colonial fungi from biological soil crusts in the Mojave desert and describing Neophaeococcomyces mojavensis, and introducing the new genera and species Taxawa tesnikishii.</title>
        <authorList>
            <person name="Kurbessoian T."/>
            <person name="Stajich J.E."/>
        </authorList>
    </citation>
    <scope>NUCLEOTIDE SEQUENCE</scope>
    <source>
        <strain evidence="2">TK_41</strain>
    </source>
</reference>
<evidence type="ECO:0000256" key="1">
    <source>
        <dbReference type="SAM" id="MobiDB-lite"/>
    </source>
</evidence>
<feature type="compositionally biased region" description="Basic and acidic residues" evidence="1">
    <location>
        <begin position="59"/>
        <end position="71"/>
    </location>
</feature>
<comment type="caution">
    <text evidence="2">The sequence shown here is derived from an EMBL/GenBank/DDBJ whole genome shotgun (WGS) entry which is preliminary data.</text>
</comment>
<organism evidence="2 3">
    <name type="scientific">Cladophialophora chaetospira</name>
    <dbReference type="NCBI Taxonomy" id="386627"/>
    <lineage>
        <taxon>Eukaryota</taxon>
        <taxon>Fungi</taxon>
        <taxon>Dikarya</taxon>
        <taxon>Ascomycota</taxon>
        <taxon>Pezizomycotina</taxon>
        <taxon>Eurotiomycetes</taxon>
        <taxon>Chaetothyriomycetidae</taxon>
        <taxon>Chaetothyriales</taxon>
        <taxon>Herpotrichiellaceae</taxon>
        <taxon>Cladophialophora</taxon>
    </lineage>
</organism>
<sequence length="106" mass="11770">MPPSSSHNMPSLSADYRAWSTAVAPSARAPSISGRTSTAEDPVPRPQPAPQRQSMSHAQFEHRLSSKKDLKGGMTQRWLKEDACKDARKDLMKALAVLEGDRRERK</sequence>
<name>A0AA38X9P8_9EURO</name>
<accession>A0AA38X9P8</accession>
<proteinExistence type="predicted"/>
<keyword evidence="3" id="KW-1185">Reference proteome</keyword>
<dbReference type="Proteomes" id="UP001172673">
    <property type="component" value="Unassembled WGS sequence"/>
</dbReference>